<evidence type="ECO:0000256" key="4">
    <source>
        <dbReference type="ARBA" id="ARBA00022759"/>
    </source>
</evidence>
<dbReference type="PANTHER" id="PTHR10954:SF7">
    <property type="entry name" value="RIBONUCLEASE H2 SUBUNIT A"/>
    <property type="match status" value="1"/>
</dbReference>
<evidence type="ECO:0000313" key="10">
    <source>
        <dbReference type="Proteomes" id="UP000593564"/>
    </source>
</evidence>
<dbReference type="InterPro" id="IPR012337">
    <property type="entry name" value="RNaseH-like_sf"/>
</dbReference>
<comment type="caution">
    <text evidence="9">The sequence shown here is derived from an EMBL/GenBank/DDBJ whole genome shotgun (WGS) entry which is preliminary data.</text>
</comment>
<accession>A0A7J7H8J5</accession>
<evidence type="ECO:0000256" key="2">
    <source>
        <dbReference type="ARBA" id="ARBA00022722"/>
    </source>
</evidence>
<proteinExistence type="inferred from homology"/>
<feature type="binding site" evidence="6">
    <location>
        <position position="139"/>
    </location>
    <ligand>
        <name>a divalent metal cation</name>
        <dbReference type="ChEBI" id="CHEBI:60240"/>
    </ligand>
</feature>
<dbReference type="EMBL" id="JACBKZ010000006">
    <property type="protein sequence ID" value="KAF5948116.1"/>
    <property type="molecule type" value="Genomic_DNA"/>
</dbReference>
<evidence type="ECO:0000259" key="8">
    <source>
        <dbReference type="PROSITE" id="PS51975"/>
    </source>
</evidence>
<dbReference type="GO" id="GO:0046872">
    <property type="term" value="F:metal ion binding"/>
    <property type="evidence" value="ECO:0007669"/>
    <property type="project" value="UniProtKB-KW"/>
</dbReference>
<feature type="binding site" evidence="6">
    <location>
        <position position="21"/>
    </location>
    <ligand>
        <name>a divalent metal cation</name>
        <dbReference type="ChEBI" id="CHEBI:60240"/>
    </ligand>
</feature>
<evidence type="ECO:0000313" key="9">
    <source>
        <dbReference type="EMBL" id="KAF5948116.1"/>
    </source>
</evidence>
<comment type="function">
    <text evidence="7">Endonuclease that specifically degrades the RNA of RNA-DNA hybrids.</text>
</comment>
<comment type="cofactor">
    <cofactor evidence="6">
        <name>Mn(2+)</name>
        <dbReference type="ChEBI" id="CHEBI:29035"/>
    </cofactor>
    <cofactor evidence="6">
        <name>Mg(2+)</name>
        <dbReference type="ChEBI" id="CHEBI:18420"/>
    </cofactor>
    <text evidence="6">Manganese or magnesium. Binds 1 divalent metal ion per monomer in the absence of substrate. May bind a second metal ion after substrate binding.</text>
</comment>
<dbReference type="GO" id="GO:0032299">
    <property type="term" value="C:ribonuclease H2 complex"/>
    <property type="evidence" value="ECO:0007669"/>
    <property type="project" value="TreeGrafter"/>
</dbReference>
<dbReference type="GO" id="GO:0003723">
    <property type="term" value="F:RNA binding"/>
    <property type="evidence" value="ECO:0007669"/>
    <property type="project" value="UniProtKB-UniRule"/>
</dbReference>
<dbReference type="GO" id="GO:0006298">
    <property type="term" value="P:mismatch repair"/>
    <property type="evidence" value="ECO:0007669"/>
    <property type="project" value="TreeGrafter"/>
</dbReference>
<dbReference type="Proteomes" id="UP000593564">
    <property type="component" value="Unassembled WGS sequence"/>
</dbReference>
<comment type="catalytic activity">
    <reaction evidence="1 6 7">
        <text>Endonucleolytic cleavage to 5'-phosphomonoester.</text>
        <dbReference type="EC" id="3.1.26.4"/>
    </reaction>
</comment>
<evidence type="ECO:0000256" key="3">
    <source>
        <dbReference type="ARBA" id="ARBA00022723"/>
    </source>
</evidence>
<dbReference type="GO" id="GO:0043137">
    <property type="term" value="P:DNA replication, removal of RNA primer"/>
    <property type="evidence" value="ECO:0007669"/>
    <property type="project" value="TreeGrafter"/>
</dbReference>
<dbReference type="Pfam" id="PF01351">
    <property type="entry name" value="RNase_HII"/>
    <property type="match status" value="1"/>
</dbReference>
<evidence type="ECO:0000256" key="7">
    <source>
        <dbReference type="RuleBase" id="RU003515"/>
    </source>
</evidence>
<sequence length="156" mass="17421">MGSEVPLPKWASDPCIMGIDEAGRGPVLGPMLFPLTEIWYKTLPFRPLDGISDLLFYADSKTLKEEKREELFENLKVDESIGRTVDVIDPRELSAKMLQKIKINLNEISHNSTMGLVSRVLNMAVLLTEVVFAEFMLSDGRAAPRVKRLMGAELSA</sequence>
<dbReference type="InterPro" id="IPR024567">
    <property type="entry name" value="RNase_HII/HIII_dom"/>
</dbReference>
<protein>
    <recommendedName>
        <fullName evidence="7">Ribonuclease</fullName>
        <ecNumber evidence="7">3.1.26.4</ecNumber>
    </recommendedName>
</protein>
<reference evidence="9 10" key="2">
    <citation type="submission" date="2020-07" db="EMBL/GenBank/DDBJ databases">
        <title>Genome assembly of wild tea tree DASZ reveals pedigree and selection history of tea varieties.</title>
        <authorList>
            <person name="Zhang W."/>
        </authorList>
    </citation>
    <scope>NUCLEOTIDE SEQUENCE [LARGE SCALE GENOMIC DNA]</scope>
    <source>
        <strain evidence="10">cv. G240</strain>
        <tissue evidence="9">Leaf</tissue>
    </source>
</reference>
<dbReference type="InterPro" id="IPR036397">
    <property type="entry name" value="RNaseH_sf"/>
</dbReference>
<dbReference type="AlphaFoldDB" id="A0A7J7H8J5"/>
<reference evidence="10" key="1">
    <citation type="journal article" date="2020" name="Nat. Commun.">
        <title>Genome assembly of wild tea tree DASZ reveals pedigree and selection history of tea varieties.</title>
        <authorList>
            <person name="Zhang W."/>
            <person name="Zhang Y."/>
            <person name="Qiu H."/>
            <person name="Guo Y."/>
            <person name="Wan H."/>
            <person name="Zhang X."/>
            <person name="Scossa F."/>
            <person name="Alseekh S."/>
            <person name="Zhang Q."/>
            <person name="Wang P."/>
            <person name="Xu L."/>
            <person name="Schmidt M.H."/>
            <person name="Jia X."/>
            <person name="Li D."/>
            <person name="Zhu A."/>
            <person name="Guo F."/>
            <person name="Chen W."/>
            <person name="Ni D."/>
            <person name="Usadel B."/>
            <person name="Fernie A.R."/>
            <person name="Wen W."/>
        </authorList>
    </citation>
    <scope>NUCLEOTIDE SEQUENCE [LARGE SCALE GENOMIC DNA]</scope>
    <source>
        <strain evidence="10">cv. G240</strain>
    </source>
</reference>
<feature type="domain" description="RNase H type-2" evidence="8">
    <location>
        <begin position="14"/>
        <end position="156"/>
    </location>
</feature>
<keyword evidence="3 6" id="KW-0479">Metal-binding</keyword>
<dbReference type="GO" id="GO:0004523">
    <property type="term" value="F:RNA-DNA hybrid ribonuclease activity"/>
    <property type="evidence" value="ECO:0007669"/>
    <property type="project" value="UniProtKB-UniRule"/>
</dbReference>
<dbReference type="InterPro" id="IPR001352">
    <property type="entry name" value="RNase_HII/HIII"/>
</dbReference>
<evidence type="ECO:0000256" key="6">
    <source>
        <dbReference type="PROSITE-ProRule" id="PRU01319"/>
    </source>
</evidence>
<comment type="similarity">
    <text evidence="7">Belongs to the RNase HII family.</text>
</comment>
<feature type="binding site" evidence="6">
    <location>
        <position position="20"/>
    </location>
    <ligand>
        <name>a divalent metal cation</name>
        <dbReference type="ChEBI" id="CHEBI:60240"/>
    </ligand>
</feature>
<dbReference type="PANTHER" id="PTHR10954">
    <property type="entry name" value="RIBONUCLEASE H2 SUBUNIT A"/>
    <property type="match status" value="1"/>
</dbReference>
<dbReference type="Gene3D" id="3.30.420.10">
    <property type="entry name" value="Ribonuclease H-like superfamily/Ribonuclease H"/>
    <property type="match status" value="1"/>
</dbReference>
<dbReference type="SUPFAM" id="SSF53098">
    <property type="entry name" value="Ribonuclease H-like"/>
    <property type="match status" value="1"/>
</dbReference>
<keyword evidence="2 6" id="KW-0540">Nuclease</keyword>
<dbReference type="EC" id="3.1.26.4" evidence="7"/>
<keyword evidence="5 6" id="KW-0378">Hydrolase</keyword>
<dbReference type="PROSITE" id="PS51975">
    <property type="entry name" value="RNASE_H_2"/>
    <property type="match status" value="1"/>
</dbReference>
<evidence type="ECO:0000256" key="1">
    <source>
        <dbReference type="ARBA" id="ARBA00000077"/>
    </source>
</evidence>
<name>A0A7J7H8J5_CAMSI</name>
<keyword evidence="10" id="KW-1185">Reference proteome</keyword>
<organism evidence="9 10">
    <name type="scientific">Camellia sinensis</name>
    <name type="common">Tea plant</name>
    <name type="synonym">Thea sinensis</name>
    <dbReference type="NCBI Taxonomy" id="4442"/>
    <lineage>
        <taxon>Eukaryota</taxon>
        <taxon>Viridiplantae</taxon>
        <taxon>Streptophyta</taxon>
        <taxon>Embryophyta</taxon>
        <taxon>Tracheophyta</taxon>
        <taxon>Spermatophyta</taxon>
        <taxon>Magnoliopsida</taxon>
        <taxon>eudicotyledons</taxon>
        <taxon>Gunneridae</taxon>
        <taxon>Pentapetalae</taxon>
        <taxon>asterids</taxon>
        <taxon>Ericales</taxon>
        <taxon>Theaceae</taxon>
        <taxon>Camellia</taxon>
    </lineage>
</organism>
<keyword evidence="4 6" id="KW-0255">Endonuclease</keyword>
<gene>
    <name evidence="9" type="ORF">HYC85_014073</name>
</gene>
<evidence type="ECO:0000256" key="5">
    <source>
        <dbReference type="ARBA" id="ARBA00022801"/>
    </source>
</evidence>